<proteinExistence type="predicted"/>
<gene>
    <name evidence="1" type="ORF">ASPCADRAFT_203722</name>
</gene>
<evidence type="ECO:0000313" key="1">
    <source>
        <dbReference type="EMBL" id="OOF99898.1"/>
    </source>
</evidence>
<reference evidence="2" key="1">
    <citation type="journal article" date="2017" name="Genome Biol.">
        <title>Comparative genomics reveals high biological diversity and specific adaptations in the industrially and medically important fungal genus Aspergillus.</title>
        <authorList>
            <person name="de Vries R.P."/>
            <person name="Riley R."/>
            <person name="Wiebenga A."/>
            <person name="Aguilar-Osorio G."/>
            <person name="Amillis S."/>
            <person name="Uchima C.A."/>
            <person name="Anderluh G."/>
            <person name="Asadollahi M."/>
            <person name="Askin M."/>
            <person name="Barry K."/>
            <person name="Battaglia E."/>
            <person name="Bayram O."/>
            <person name="Benocci T."/>
            <person name="Braus-Stromeyer S.A."/>
            <person name="Caldana C."/>
            <person name="Canovas D."/>
            <person name="Cerqueira G.C."/>
            <person name="Chen F."/>
            <person name="Chen W."/>
            <person name="Choi C."/>
            <person name="Clum A."/>
            <person name="Dos Santos R.A."/>
            <person name="Damasio A.R."/>
            <person name="Diallinas G."/>
            <person name="Emri T."/>
            <person name="Fekete E."/>
            <person name="Flipphi M."/>
            <person name="Freyberg S."/>
            <person name="Gallo A."/>
            <person name="Gournas C."/>
            <person name="Habgood R."/>
            <person name="Hainaut M."/>
            <person name="Harispe M.L."/>
            <person name="Henrissat B."/>
            <person name="Hilden K.S."/>
            <person name="Hope R."/>
            <person name="Hossain A."/>
            <person name="Karabika E."/>
            <person name="Karaffa L."/>
            <person name="Karanyi Z."/>
            <person name="Krasevec N."/>
            <person name="Kuo A."/>
            <person name="Kusch H."/>
            <person name="LaButti K."/>
            <person name="Lagendijk E.L."/>
            <person name="Lapidus A."/>
            <person name="Levasseur A."/>
            <person name="Lindquist E."/>
            <person name="Lipzen A."/>
            <person name="Logrieco A.F."/>
            <person name="MacCabe A."/>
            <person name="Maekelae M.R."/>
            <person name="Malavazi I."/>
            <person name="Melin P."/>
            <person name="Meyer V."/>
            <person name="Mielnichuk N."/>
            <person name="Miskei M."/>
            <person name="Molnar A.P."/>
            <person name="Mule G."/>
            <person name="Ngan C.Y."/>
            <person name="Orejas M."/>
            <person name="Orosz E."/>
            <person name="Ouedraogo J.P."/>
            <person name="Overkamp K.M."/>
            <person name="Park H.-S."/>
            <person name="Perrone G."/>
            <person name="Piumi F."/>
            <person name="Punt P.J."/>
            <person name="Ram A.F."/>
            <person name="Ramon A."/>
            <person name="Rauscher S."/>
            <person name="Record E."/>
            <person name="Riano-Pachon D.M."/>
            <person name="Robert V."/>
            <person name="Roehrig J."/>
            <person name="Ruller R."/>
            <person name="Salamov A."/>
            <person name="Salih N.S."/>
            <person name="Samson R.A."/>
            <person name="Sandor E."/>
            <person name="Sanguinetti M."/>
            <person name="Schuetze T."/>
            <person name="Sepcic K."/>
            <person name="Shelest E."/>
            <person name="Sherlock G."/>
            <person name="Sophianopoulou V."/>
            <person name="Squina F.M."/>
            <person name="Sun H."/>
            <person name="Susca A."/>
            <person name="Todd R.B."/>
            <person name="Tsang A."/>
            <person name="Unkles S.E."/>
            <person name="van de Wiele N."/>
            <person name="van Rossen-Uffink D."/>
            <person name="Oliveira J.V."/>
            <person name="Vesth T.C."/>
            <person name="Visser J."/>
            <person name="Yu J.-H."/>
            <person name="Zhou M."/>
            <person name="Andersen M.R."/>
            <person name="Archer D.B."/>
            <person name="Baker S.E."/>
            <person name="Benoit I."/>
            <person name="Brakhage A.A."/>
            <person name="Braus G.H."/>
            <person name="Fischer R."/>
            <person name="Frisvad J.C."/>
            <person name="Goldman G.H."/>
            <person name="Houbraken J."/>
            <person name="Oakley B."/>
            <person name="Pocsi I."/>
            <person name="Scazzocchio C."/>
            <person name="Seiboth B."/>
            <person name="vanKuyk P.A."/>
            <person name="Wortman J."/>
            <person name="Dyer P.S."/>
            <person name="Grigoriev I.V."/>
        </authorList>
    </citation>
    <scope>NUCLEOTIDE SEQUENCE [LARGE SCALE GENOMIC DNA]</scope>
    <source>
        <strain evidence="2">ITEM 5010</strain>
    </source>
</reference>
<name>A0A1R3RZI0_ASPC5</name>
<keyword evidence="2" id="KW-1185">Reference proteome</keyword>
<dbReference type="VEuPathDB" id="FungiDB:ASPCADRAFT_203722"/>
<sequence>MALKLEGSASTSAPECQLQDDIPWPKLGAKHRTVPNNGWCSHVHPSADCTLQKCRQA</sequence>
<organism evidence="1 2">
    <name type="scientific">Aspergillus carbonarius (strain ITEM 5010)</name>
    <dbReference type="NCBI Taxonomy" id="602072"/>
    <lineage>
        <taxon>Eukaryota</taxon>
        <taxon>Fungi</taxon>
        <taxon>Dikarya</taxon>
        <taxon>Ascomycota</taxon>
        <taxon>Pezizomycotina</taxon>
        <taxon>Eurotiomycetes</taxon>
        <taxon>Eurotiomycetidae</taxon>
        <taxon>Eurotiales</taxon>
        <taxon>Aspergillaceae</taxon>
        <taxon>Aspergillus</taxon>
        <taxon>Aspergillus subgen. Circumdati</taxon>
    </lineage>
</organism>
<accession>A0A1R3RZI0</accession>
<protein>
    <submittedName>
        <fullName evidence="1">Uncharacterized protein</fullName>
    </submittedName>
</protein>
<dbReference type="Proteomes" id="UP000188318">
    <property type="component" value="Unassembled WGS sequence"/>
</dbReference>
<evidence type="ECO:0000313" key="2">
    <source>
        <dbReference type="Proteomes" id="UP000188318"/>
    </source>
</evidence>
<dbReference type="AlphaFoldDB" id="A0A1R3RZI0"/>
<dbReference type="EMBL" id="KV907494">
    <property type="protein sequence ID" value="OOF99898.1"/>
    <property type="molecule type" value="Genomic_DNA"/>
</dbReference>